<feature type="domain" description="Major facilitator superfamily (MFS) profile" evidence="7">
    <location>
        <begin position="14"/>
        <end position="326"/>
    </location>
</feature>
<dbReference type="SUPFAM" id="SSF103473">
    <property type="entry name" value="MFS general substrate transporter"/>
    <property type="match status" value="1"/>
</dbReference>
<feature type="transmembrane region" description="Helical" evidence="6">
    <location>
        <begin position="56"/>
        <end position="81"/>
    </location>
</feature>
<dbReference type="InterPro" id="IPR005828">
    <property type="entry name" value="MFS_sugar_transport-like"/>
</dbReference>
<evidence type="ECO:0000256" key="1">
    <source>
        <dbReference type="ARBA" id="ARBA00004141"/>
    </source>
</evidence>
<feature type="transmembrane region" description="Helical" evidence="6">
    <location>
        <begin position="285"/>
        <end position="308"/>
    </location>
</feature>
<dbReference type="InterPro" id="IPR036259">
    <property type="entry name" value="MFS_trans_sf"/>
</dbReference>
<keyword evidence="4 6" id="KW-1133">Transmembrane helix</keyword>
<dbReference type="Gene3D" id="1.20.1250.20">
    <property type="entry name" value="MFS general substrate transporter like domains"/>
    <property type="match status" value="1"/>
</dbReference>
<organism evidence="8 9">
    <name type="scientific">Exophiala bonariae</name>
    <dbReference type="NCBI Taxonomy" id="1690606"/>
    <lineage>
        <taxon>Eukaryota</taxon>
        <taxon>Fungi</taxon>
        <taxon>Dikarya</taxon>
        <taxon>Ascomycota</taxon>
        <taxon>Pezizomycotina</taxon>
        <taxon>Eurotiomycetes</taxon>
        <taxon>Chaetothyriomycetidae</taxon>
        <taxon>Chaetothyriales</taxon>
        <taxon>Herpotrichiellaceae</taxon>
        <taxon>Exophiala</taxon>
    </lineage>
</organism>
<dbReference type="GO" id="GO:0016020">
    <property type="term" value="C:membrane"/>
    <property type="evidence" value="ECO:0007669"/>
    <property type="project" value="UniProtKB-SubCell"/>
</dbReference>
<dbReference type="Proteomes" id="UP001358417">
    <property type="component" value="Unassembled WGS sequence"/>
</dbReference>
<sequence>MAYKQTFTRFNVISVLFASFGSLYCGYTLAVIISTLGQPTFYSSLGLVTDTSDSGYGFTNAIISTANGIFFAGAFFGALLAGGLSSRLGRIRIFQMSSIVGIIGGAIQTGAISPAMYLVARLITGFGMGLSFAVVPVWVSEVAPPKFRGLMAVDTSFGWRFPNAIIIVWAVLLLAGTFIIPESPRWLVTKERDGEALEVLRRLHHDPSDPQDTFAHQELLLIRNQISDDNKQRNDGGKWQIIAQKTYRRRLIVALMTTIGSQNTGILVINNFNALLYASLGLNNWQALLLSAGYNTWAMIANFLGAVISDRFGRRKLLCKPLKPPM</sequence>
<dbReference type="InterPro" id="IPR050360">
    <property type="entry name" value="MFS_Sugar_Transporters"/>
</dbReference>
<gene>
    <name evidence="8" type="ORF">LTR84_001647</name>
</gene>
<feature type="transmembrane region" description="Helical" evidence="6">
    <location>
        <begin position="12"/>
        <end position="36"/>
    </location>
</feature>
<dbReference type="AlphaFoldDB" id="A0AAV9NB10"/>
<evidence type="ECO:0000313" key="9">
    <source>
        <dbReference type="Proteomes" id="UP001358417"/>
    </source>
</evidence>
<dbReference type="RefSeq" id="XP_064706811.1">
    <property type="nucleotide sequence ID" value="XM_064845266.1"/>
</dbReference>
<keyword evidence="5 6" id="KW-0472">Membrane</keyword>
<protein>
    <recommendedName>
        <fullName evidence="7">Major facilitator superfamily (MFS) profile domain-containing protein</fullName>
    </recommendedName>
</protein>
<evidence type="ECO:0000256" key="3">
    <source>
        <dbReference type="ARBA" id="ARBA00022692"/>
    </source>
</evidence>
<evidence type="ECO:0000313" key="8">
    <source>
        <dbReference type="EMBL" id="KAK5053686.1"/>
    </source>
</evidence>
<proteinExistence type="inferred from homology"/>
<evidence type="ECO:0000256" key="4">
    <source>
        <dbReference type="ARBA" id="ARBA00022989"/>
    </source>
</evidence>
<keyword evidence="9" id="KW-1185">Reference proteome</keyword>
<evidence type="ECO:0000259" key="7">
    <source>
        <dbReference type="PROSITE" id="PS50850"/>
    </source>
</evidence>
<feature type="transmembrane region" description="Helical" evidence="6">
    <location>
        <begin position="118"/>
        <end position="140"/>
    </location>
</feature>
<dbReference type="PROSITE" id="PS50850">
    <property type="entry name" value="MFS"/>
    <property type="match status" value="1"/>
</dbReference>
<dbReference type="PANTHER" id="PTHR48022:SF11">
    <property type="entry name" value="MONOSACCHARIDE TRANSPORTER (HXT8), PUTATIVE (AFU_ORTHOLOGUE AFUA_2G08120)-RELATED"/>
    <property type="match status" value="1"/>
</dbReference>
<comment type="caution">
    <text evidence="8">The sequence shown here is derived from an EMBL/GenBank/DDBJ whole genome shotgun (WGS) entry which is preliminary data.</text>
</comment>
<feature type="transmembrane region" description="Helical" evidence="6">
    <location>
        <begin position="161"/>
        <end position="180"/>
    </location>
</feature>
<comment type="similarity">
    <text evidence="2">Belongs to the major facilitator superfamily. Sugar transporter (TC 2.A.1.1) family.</text>
</comment>
<dbReference type="GeneID" id="89969863"/>
<evidence type="ECO:0000256" key="6">
    <source>
        <dbReference type="SAM" id="Phobius"/>
    </source>
</evidence>
<dbReference type="PANTHER" id="PTHR48022">
    <property type="entry name" value="PLASTIDIC GLUCOSE TRANSPORTER 4"/>
    <property type="match status" value="1"/>
</dbReference>
<dbReference type="GO" id="GO:0005351">
    <property type="term" value="F:carbohydrate:proton symporter activity"/>
    <property type="evidence" value="ECO:0007669"/>
    <property type="project" value="TreeGrafter"/>
</dbReference>
<dbReference type="Pfam" id="PF00083">
    <property type="entry name" value="Sugar_tr"/>
    <property type="match status" value="2"/>
</dbReference>
<accession>A0AAV9NB10</accession>
<reference evidence="8 9" key="1">
    <citation type="submission" date="2023-08" db="EMBL/GenBank/DDBJ databases">
        <title>Black Yeasts Isolated from many extreme environments.</title>
        <authorList>
            <person name="Coleine C."/>
            <person name="Stajich J.E."/>
            <person name="Selbmann L."/>
        </authorList>
    </citation>
    <scope>NUCLEOTIDE SEQUENCE [LARGE SCALE GENOMIC DNA]</scope>
    <source>
        <strain evidence="8 9">CCFEE 5792</strain>
    </source>
</reference>
<comment type="subcellular location">
    <subcellularLocation>
        <location evidence="1">Membrane</location>
        <topology evidence="1">Multi-pass membrane protein</topology>
    </subcellularLocation>
</comment>
<dbReference type="EMBL" id="JAVRRD010000011">
    <property type="protein sequence ID" value="KAK5053686.1"/>
    <property type="molecule type" value="Genomic_DNA"/>
</dbReference>
<evidence type="ECO:0000256" key="2">
    <source>
        <dbReference type="ARBA" id="ARBA00010992"/>
    </source>
</evidence>
<keyword evidence="3 6" id="KW-0812">Transmembrane</keyword>
<name>A0AAV9NB10_9EURO</name>
<dbReference type="InterPro" id="IPR020846">
    <property type="entry name" value="MFS_dom"/>
</dbReference>
<evidence type="ECO:0000256" key="5">
    <source>
        <dbReference type="ARBA" id="ARBA00023136"/>
    </source>
</evidence>